<proteinExistence type="inferred from homology"/>
<dbReference type="EMBL" id="FQXS01000027">
    <property type="protein sequence ID" value="SHI06252.1"/>
    <property type="molecule type" value="Genomic_DNA"/>
</dbReference>
<feature type="short sequence motif" description="PRPP-binding" evidence="4">
    <location>
        <begin position="98"/>
        <end position="110"/>
    </location>
</feature>
<comment type="catalytic activity">
    <reaction evidence="4">
        <text>UMP + diphosphate = 5-phospho-alpha-D-ribose 1-diphosphate + uracil</text>
        <dbReference type="Rhea" id="RHEA:13017"/>
        <dbReference type="ChEBI" id="CHEBI:17568"/>
        <dbReference type="ChEBI" id="CHEBI:33019"/>
        <dbReference type="ChEBI" id="CHEBI:57865"/>
        <dbReference type="ChEBI" id="CHEBI:58017"/>
        <dbReference type="EC" id="2.4.2.9"/>
    </reaction>
</comment>
<evidence type="ECO:0000256" key="1">
    <source>
        <dbReference type="ARBA" id="ARBA00005565"/>
    </source>
</evidence>
<reference evidence="6 7" key="1">
    <citation type="submission" date="2016-11" db="EMBL/GenBank/DDBJ databases">
        <authorList>
            <person name="Jaros S."/>
            <person name="Januszkiewicz K."/>
            <person name="Wedrychowicz H."/>
        </authorList>
    </citation>
    <scope>NUCLEOTIDE SEQUENCE [LARGE SCALE GENOMIC DNA]</scope>
    <source>
        <strain evidence="6 7">DSM 9705</strain>
    </source>
</reference>
<dbReference type="InterPro" id="IPR000836">
    <property type="entry name" value="PRTase_dom"/>
</dbReference>
<dbReference type="RefSeq" id="WP_073378189.1">
    <property type="nucleotide sequence ID" value="NZ_FQXS01000027.1"/>
</dbReference>
<dbReference type="NCBIfam" id="NF003545">
    <property type="entry name" value="PRK05205.1-1"/>
    <property type="match status" value="1"/>
</dbReference>
<evidence type="ECO:0000259" key="5">
    <source>
        <dbReference type="Pfam" id="PF00156"/>
    </source>
</evidence>
<dbReference type="InterPro" id="IPR029057">
    <property type="entry name" value="PRTase-like"/>
</dbReference>
<dbReference type="STRING" id="1121409.SAMN02745124_03574"/>
<dbReference type="Gene3D" id="3.40.50.2020">
    <property type="match status" value="1"/>
</dbReference>
<evidence type="ECO:0000256" key="2">
    <source>
        <dbReference type="ARBA" id="ARBA00023015"/>
    </source>
</evidence>
<dbReference type="AlphaFoldDB" id="A0A1M5Y2L5"/>
<dbReference type="EC" id="2.4.2.9" evidence="4"/>
<dbReference type="OrthoDB" id="9802227at2"/>
<dbReference type="HAMAP" id="MF_01219">
    <property type="entry name" value="PyrR"/>
    <property type="match status" value="1"/>
</dbReference>
<name>A0A1M5Y2L5_9BACT</name>
<evidence type="ECO:0000256" key="4">
    <source>
        <dbReference type="HAMAP-Rule" id="MF_01219"/>
    </source>
</evidence>
<dbReference type="Proteomes" id="UP000184139">
    <property type="component" value="Unassembled WGS sequence"/>
</dbReference>
<dbReference type="InterPro" id="IPR023050">
    <property type="entry name" value="PyrR"/>
</dbReference>
<evidence type="ECO:0000313" key="7">
    <source>
        <dbReference type="Proteomes" id="UP000184139"/>
    </source>
</evidence>
<keyword evidence="4 6" id="KW-0808">Transferase</keyword>
<dbReference type="CDD" id="cd06223">
    <property type="entry name" value="PRTases_typeI"/>
    <property type="match status" value="1"/>
</dbReference>
<dbReference type="FunFam" id="3.40.50.2020:FF:000020">
    <property type="entry name" value="Bifunctional protein PyrR"/>
    <property type="match status" value="1"/>
</dbReference>
<gene>
    <name evidence="4" type="primary">pyrR</name>
    <name evidence="6" type="ORF">SAMN02745124_03574</name>
</gene>
<evidence type="ECO:0000313" key="6">
    <source>
        <dbReference type="EMBL" id="SHI06252.1"/>
    </source>
</evidence>
<dbReference type="GO" id="GO:0004845">
    <property type="term" value="F:uracil phosphoribosyltransferase activity"/>
    <property type="evidence" value="ECO:0007669"/>
    <property type="project" value="UniProtKB-UniRule"/>
</dbReference>
<comment type="similarity">
    <text evidence="1 4">Belongs to the purine/pyrimidine phosphoribosyltransferase family. PyrR subfamily.</text>
</comment>
<comment type="function">
    <text evidence="4">Also displays a weak uracil phosphoribosyltransferase activity which is not physiologically significant.</text>
</comment>
<dbReference type="Pfam" id="PF00156">
    <property type="entry name" value="Pribosyltran"/>
    <property type="match status" value="1"/>
</dbReference>
<keyword evidence="4 6" id="KW-0328">Glycosyltransferase</keyword>
<dbReference type="NCBIfam" id="NF003549">
    <property type="entry name" value="PRK05205.1-5"/>
    <property type="match status" value="1"/>
</dbReference>
<dbReference type="GO" id="GO:0006355">
    <property type="term" value="P:regulation of DNA-templated transcription"/>
    <property type="evidence" value="ECO:0007669"/>
    <property type="project" value="UniProtKB-UniRule"/>
</dbReference>
<comment type="function">
    <text evidence="4">Regulates the transcription of the pyrimidine nucleotide (pyr) operon in response to exogenous pyrimidines.</text>
</comment>
<evidence type="ECO:0000256" key="3">
    <source>
        <dbReference type="ARBA" id="ARBA00023163"/>
    </source>
</evidence>
<dbReference type="PANTHER" id="PTHR11608">
    <property type="entry name" value="BIFUNCTIONAL PROTEIN PYRR"/>
    <property type="match status" value="1"/>
</dbReference>
<sequence length="176" mass="19688">MSSQIIMNSGELHLALQRISLQILERNQAAASVAIVGIHTRGVFLAERIRSIITAHSTLKTSFGTLDITLYRDDWSLITQNPVVKMTSIDFDIEGIELVLVDDVIYTGRTIRAAMDAVIDYGRPRTIQLACLVDRGERQLPIQPDYVGLVTTVRPDERIEVQLSELTGEDQVVIER</sequence>
<keyword evidence="7" id="KW-1185">Reference proteome</keyword>
<dbReference type="InterPro" id="IPR050137">
    <property type="entry name" value="PyrR_bifunctional"/>
</dbReference>
<dbReference type="SUPFAM" id="SSF53271">
    <property type="entry name" value="PRTase-like"/>
    <property type="match status" value="1"/>
</dbReference>
<protein>
    <recommendedName>
        <fullName evidence="4">Bifunctional protein PyrR</fullName>
    </recommendedName>
    <domain>
        <recommendedName>
            <fullName evidence="4">Pyrimidine operon regulatory protein</fullName>
        </recommendedName>
    </domain>
    <domain>
        <recommendedName>
            <fullName evidence="4">Uracil phosphoribosyltransferase</fullName>
            <shortName evidence="4">UPRTase</shortName>
            <ecNumber evidence="4">2.4.2.9</ecNumber>
        </recommendedName>
    </domain>
</protein>
<organism evidence="6 7">
    <name type="scientific">Desulfofustis glycolicus DSM 9705</name>
    <dbReference type="NCBI Taxonomy" id="1121409"/>
    <lineage>
        <taxon>Bacteria</taxon>
        <taxon>Pseudomonadati</taxon>
        <taxon>Thermodesulfobacteriota</taxon>
        <taxon>Desulfobulbia</taxon>
        <taxon>Desulfobulbales</taxon>
        <taxon>Desulfocapsaceae</taxon>
        <taxon>Desulfofustis</taxon>
    </lineage>
</organism>
<keyword evidence="2 4" id="KW-0805">Transcription regulation</keyword>
<feature type="domain" description="Phosphoribosyltransferase" evidence="5">
    <location>
        <begin position="15"/>
        <end position="155"/>
    </location>
</feature>
<accession>A0A1M5Y2L5</accession>
<dbReference type="PANTHER" id="PTHR11608:SF0">
    <property type="entry name" value="BIFUNCTIONAL PROTEIN PYRR"/>
    <property type="match status" value="1"/>
</dbReference>
<keyword evidence="3 4" id="KW-0804">Transcription</keyword>